<evidence type="ECO:0000313" key="2">
    <source>
        <dbReference type="Proteomes" id="UP001187192"/>
    </source>
</evidence>
<accession>A0AA88DLA7</accession>
<evidence type="ECO:0000313" key="1">
    <source>
        <dbReference type="EMBL" id="GMN57377.1"/>
    </source>
</evidence>
<dbReference type="Proteomes" id="UP001187192">
    <property type="component" value="Unassembled WGS sequence"/>
</dbReference>
<organism evidence="1 2">
    <name type="scientific">Ficus carica</name>
    <name type="common">Common fig</name>
    <dbReference type="NCBI Taxonomy" id="3494"/>
    <lineage>
        <taxon>Eukaryota</taxon>
        <taxon>Viridiplantae</taxon>
        <taxon>Streptophyta</taxon>
        <taxon>Embryophyta</taxon>
        <taxon>Tracheophyta</taxon>
        <taxon>Spermatophyta</taxon>
        <taxon>Magnoliopsida</taxon>
        <taxon>eudicotyledons</taxon>
        <taxon>Gunneridae</taxon>
        <taxon>Pentapetalae</taxon>
        <taxon>rosids</taxon>
        <taxon>fabids</taxon>
        <taxon>Rosales</taxon>
        <taxon>Moraceae</taxon>
        <taxon>Ficeae</taxon>
        <taxon>Ficus</taxon>
    </lineage>
</organism>
<reference evidence="1" key="1">
    <citation type="submission" date="2023-07" db="EMBL/GenBank/DDBJ databases">
        <title>draft genome sequence of fig (Ficus carica).</title>
        <authorList>
            <person name="Takahashi T."/>
            <person name="Nishimura K."/>
        </authorList>
    </citation>
    <scope>NUCLEOTIDE SEQUENCE</scope>
</reference>
<comment type="caution">
    <text evidence="1">The sequence shown here is derived from an EMBL/GenBank/DDBJ whole genome shotgun (WGS) entry which is preliminary data.</text>
</comment>
<sequence length="58" mass="6659">MRTRRRGRLWVEKQVRPQTSKNLGDGRGWERSKSPTAMGGRVAIRIGIRSGIKTHCRI</sequence>
<keyword evidence="2" id="KW-1185">Reference proteome</keyword>
<dbReference type="AlphaFoldDB" id="A0AA88DLA7"/>
<gene>
    <name evidence="1" type="ORF">TIFTF001_026482</name>
</gene>
<proteinExistence type="predicted"/>
<name>A0AA88DLA7_FICCA</name>
<dbReference type="EMBL" id="BTGU01000070">
    <property type="protein sequence ID" value="GMN57377.1"/>
    <property type="molecule type" value="Genomic_DNA"/>
</dbReference>
<protein>
    <submittedName>
        <fullName evidence="1">Uncharacterized protein</fullName>
    </submittedName>
</protein>